<evidence type="ECO:0000256" key="1">
    <source>
        <dbReference type="SAM" id="MobiDB-lite"/>
    </source>
</evidence>
<dbReference type="GeneID" id="10796028"/>
<dbReference type="OrthoDB" id="242585at2157"/>
<evidence type="ECO:0000313" key="3">
    <source>
        <dbReference type="EMBL" id="AEH35691.1"/>
    </source>
</evidence>
<proteinExistence type="predicted"/>
<dbReference type="Proteomes" id="UP000006794">
    <property type="component" value="Chromosome"/>
</dbReference>
<accession>F8D6T3</accession>
<gene>
    <name evidence="3" type="ordered locus">Halxa_1056</name>
</gene>
<dbReference type="AlphaFoldDB" id="F8D6T3"/>
<sequence>MVEDRITDGTRIAQLLSSELDGREDGGLERVAVTNADRDVEPTADGARAYDVSLYRSRSEADTDESDEDETRLAQVFVQEDRARLEFTEGQDVAAEAAGDLELRVRPKATRPPRTLVFVESGAEVKRATDAVQEAVRSVATTD</sequence>
<dbReference type="Pfam" id="PF25956">
    <property type="entry name" value="DUF7993"/>
    <property type="match status" value="1"/>
</dbReference>
<reference evidence="3 4" key="1">
    <citation type="journal article" date="2012" name="Stand. Genomic Sci.">
        <title>Complete genome sequence of Halopiger xanaduensis type strain (SH-6(T)).</title>
        <authorList>
            <person name="Anderson I."/>
            <person name="Tindall B.J."/>
            <person name="Rohde M."/>
            <person name="Lucas S."/>
            <person name="Han J."/>
            <person name="Lapidus A."/>
            <person name="Cheng J.F."/>
            <person name="Goodwin L."/>
            <person name="Pitluck S."/>
            <person name="Peters L."/>
            <person name="Pati A."/>
            <person name="Mikhailova N."/>
            <person name="Pagani I."/>
            <person name="Teshima H."/>
            <person name="Han C."/>
            <person name="Tapia R."/>
            <person name="Land M."/>
            <person name="Woyke T."/>
            <person name="Klenk H.P."/>
            <person name="Kyrpides N."/>
            <person name="Ivanova N."/>
        </authorList>
    </citation>
    <scope>NUCLEOTIDE SEQUENCE [LARGE SCALE GENOMIC DNA]</scope>
    <source>
        <strain evidence="4">DSM 18323 / JCM 14033 / SH-6</strain>
    </source>
</reference>
<dbReference type="STRING" id="797210.Halxa_1056"/>
<dbReference type="EMBL" id="CP002839">
    <property type="protein sequence ID" value="AEH35691.1"/>
    <property type="molecule type" value="Genomic_DNA"/>
</dbReference>
<dbReference type="eggNOG" id="arCOG04658">
    <property type="taxonomic scope" value="Archaea"/>
</dbReference>
<dbReference type="RefSeq" id="WP_013878591.1">
    <property type="nucleotide sequence ID" value="NC_015666.1"/>
</dbReference>
<dbReference type="KEGG" id="hxa:Halxa_1056"/>
<organism evidence="3 4">
    <name type="scientific">Halopiger xanaduensis (strain DSM 18323 / JCM 14033 / SH-6)</name>
    <dbReference type="NCBI Taxonomy" id="797210"/>
    <lineage>
        <taxon>Archaea</taxon>
        <taxon>Methanobacteriati</taxon>
        <taxon>Methanobacteriota</taxon>
        <taxon>Stenosarchaea group</taxon>
        <taxon>Halobacteria</taxon>
        <taxon>Halobacteriales</taxon>
        <taxon>Natrialbaceae</taxon>
        <taxon>Halopiger</taxon>
    </lineage>
</organism>
<name>F8D6T3_HALXS</name>
<feature type="region of interest" description="Disordered" evidence="1">
    <location>
        <begin position="27"/>
        <end position="71"/>
    </location>
</feature>
<evidence type="ECO:0000313" key="4">
    <source>
        <dbReference type="Proteomes" id="UP000006794"/>
    </source>
</evidence>
<feature type="domain" description="DUF7993" evidence="2">
    <location>
        <begin position="1"/>
        <end position="140"/>
    </location>
</feature>
<dbReference type="HOGENOM" id="CLU_159741_0_0_2"/>
<keyword evidence="4" id="KW-1185">Reference proteome</keyword>
<protein>
    <recommendedName>
        <fullName evidence="2">DUF7993 domain-containing protein</fullName>
    </recommendedName>
</protein>
<dbReference type="InterPro" id="IPR058306">
    <property type="entry name" value="DUF7993"/>
</dbReference>
<evidence type="ECO:0000259" key="2">
    <source>
        <dbReference type="Pfam" id="PF25956"/>
    </source>
</evidence>